<keyword evidence="1" id="KW-0472">Membrane</keyword>
<reference evidence="2 3" key="1">
    <citation type="submission" date="2016-11" db="EMBL/GenBank/DDBJ databases">
        <authorList>
            <person name="Jaros S."/>
            <person name="Januszkiewicz K."/>
            <person name="Wedrychowicz H."/>
        </authorList>
    </citation>
    <scope>NUCLEOTIDE SEQUENCE [LARGE SCALE GENOMIC DNA]</scope>
    <source>
        <strain evidence="2 3">DSM 784</strain>
    </source>
</reference>
<gene>
    <name evidence="2" type="ORF">SAMN05661012_04166</name>
</gene>
<name>A0A1K1RRF9_9BACT</name>
<dbReference type="Proteomes" id="UP000183788">
    <property type="component" value="Unassembled WGS sequence"/>
</dbReference>
<proteinExistence type="predicted"/>
<keyword evidence="1" id="KW-0812">Transmembrane</keyword>
<protein>
    <submittedName>
        <fullName evidence="2">Uncharacterized protein</fullName>
    </submittedName>
</protein>
<organism evidence="2 3">
    <name type="scientific">Chitinophaga sancti</name>
    <dbReference type="NCBI Taxonomy" id="1004"/>
    <lineage>
        <taxon>Bacteria</taxon>
        <taxon>Pseudomonadati</taxon>
        <taxon>Bacteroidota</taxon>
        <taxon>Chitinophagia</taxon>
        <taxon>Chitinophagales</taxon>
        <taxon>Chitinophagaceae</taxon>
        <taxon>Chitinophaga</taxon>
    </lineage>
</organism>
<accession>A0A1K1RRF9</accession>
<keyword evidence="1" id="KW-1133">Transmembrane helix</keyword>
<sequence>MKWDSPGKIFKYLLVCIWIVLSLSLILYGKPAEIKSDGCVYKPDNVK</sequence>
<feature type="transmembrane region" description="Helical" evidence="1">
    <location>
        <begin position="12"/>
        <end position="29"/>
    </location>
</feature>
<dbReference type="EMBL" id="FPIZ01000013">
    <property type="protein sequence ID" value="SFW74466.1"/>
    <property type="molecule type" value="Genomic_DNA"/>
</dbReference>
<dbReference type="STRING" id="1004.SAMN05661012_04166"/>
<evidence type="ECO:0000313" key="2">
    <source>
        <dbReference type="EMBL" id="SFW74466.1"/>
    </source>
</evidence>
<dbReference type="AlphaFoldDB" id="A0A1K1RRF9"/>
<evidence type="ECO:0000313" key="3">
    <source>
        <dbReference type="Proteomes" id="UP000183788"/>
    </source>
</evidence>
<evidence type="ECO:0000256" key="1">
    <source>
        <dbReference type="SAM" id="Phobius"/>
    </source>
</evidence>